<evidence type="ECO:0000256" key="2">
    <source>
        <dbReference type="SAM" id="MobiDB-lite"/>
    </source>
</evidence>
<protein>
    <recommendedName>
        <fullName evidence="3">CCHC-type domain-containing protein</fullName>
    </recommendedName>
</protein>
<dbReference type="Proteomes" id="UP000265515">
    <property type="component" value="Unassembled WGS sequence"/>
</dbReference>
<gene>
    <name evidence="4" type="ORF">CBR_g50378</name>
</gene>
<feature type="compositionally biased region" description="Polar residues" evidence="2">
    <location>
        <begin position="213"/>
        <end position="226"/>
    </location>
</feature>
<keyword evidence="1" id="KW-0862">Zinc</keyword>
<dbReference type="AlphaFoldDB" id="A0A388M6H3"/>
<organism evidence="4 5">
    <name type="scientific">Chara braunii</name>
    <name type="common">Braun's stonewort</name>
    <dbReference type="NCBI Taxonomy" id="69332"/>
    <lineage>
        <taxon>Eukaryota</taxon>
        <taxon>Viridiplantae</taxon>
        <taxon>Streptophyta</taxon>
        <taxon>Charophyceae</taxon>
        <taxon>Charales</taxon>
        <taxon>Characeae</taxon>
        <taxon>Chara</taxon>
    </lineage>
</organism>
<dbReference type="SUPFAM" id="SSF57756">
    <property type="entry name" value="Retrovirus zinc finger-like domains"/>
    <property type="match status" value="1"/>
</dbReference>
<feature type="domain" description="CCHC-type" evidence="3">
    <location>
        <begin position="55"/>
        <end position="68"/>
    </location>
</feature>
<dbReference type="Gramene" id="GBG90197">
    <property type="protein sequence ID" value="GBG90197"/>
    <property type="gene ID" value="CBR_g50378"/>
</dbReference>
<keyword evidence="1" id="KW-0863">Zinc-finger</keyword>
<evidence type="ECO:0000259" key="3">
    <source>
        <dbReference type="PROSITE" id="PS50158"/>
    </source>
</evidence>
<dbReference type="SMART" id="SM00343">
    <property type="entry name" value="ZnF_C2HC"/>
    <property type="match status" value="1"/>
</dbReference>
<dbReference type="GO" id="GO:0003676">
    <property type="term" value="F:nucleic acid binding"/>
    <property type="evidence" value="ECO:0007669"/>
    <property type="project" value="InterPro"/>
</dbReference>
<dbReference type="GO" id="GO:0008270">
    <property type="term" value="F:zinc ion binding"/>
    <property type="evidence" value="ECO:0007669"/>
    <property type="project" value="UniProtKB-KW"/>
</dbReference>
<evidence type="ECO:0000256" key="1">
    <source>
        <dbReference type="PROSITE-ProRule" id="PRU00047"/>
    </source>
</evidence>
<name>A0A388M6H3_CHABU</name>
<proteinExistence type="predicted"/>
<dbReference type="EMBL" id="BFEA01000794">
    <property type="protein sequence ID" value="GBG90197.1"/>
    <property type="molecule type" value="Genomic_DNA"/>
</dbReference>
<dbReference type="InterPro" id="IPR036875">
    <property type="entry name" value="Znf_CCHC_sf"/>
</dbReference>
<dbReference type="InterPro" id="IPR001878">
    <property type="entry name" value="Znf_CCHC"/>
</dbReference>
<evidence type="ECO:0000313" key="4">
    <source>
        <dbReference type="EMBL" id="GBG90197.1"/>
    </source>
</evidence>
<evidence type="ECO:0000313" key="5">
    <source>
        <dbReference type="Proteomes" id="UP000265515"/>
    </source>
</evidence>
<feature type="compositionally biased region" description="Basic and acidic residues" evidence="2">
    <location>
        <begin position="230"/>
        <end position="241"/>
    </location>
</feature>
<feature type="region of interest" description="Disordered" evidence="2">
    <location>
        <begin position="96"/>
        <end position="130"/>
    </location>
</feature>
<reference evidence="4 5" key="1">
    <citation type="journal article" date="2018" name="Cell">
        <title>The Chara Genome: Secondary Complexity and Implications for Plant Terrestrialization.</title>
        <authorList>
            <person name="Nishiyama T."/>
            <person name="Sakayama H."/>
            <person name="Vries J.D."/>
            <person name="Buschmann H."/>
            <person name="Saint-Marcoux D."/>
            <person name="Ullrich K.K."/>
            <person name="Haas F.B."/>
            <person name="Vanderstraeten L."/>
            <person name="Becker D."/>
            <person name="Lang D."/>
            <person name="Vosolsobe S."/>
            <person name="Rombauts S."/>
            <person name="Wilhelmsson P.K.I."/>
            <person name="Janitza P."/>
            <person name="Kern R."/>
            <person name="Heyl A."/>
            <person name="Rumpler F."/>
            <person name="Villalobos L.I.A.C."/>
            <person name="Clay J.M."/>
            <person name="Skokan R."/>
            <person name="Toyoda A."/>
            <person name="Suzuki Y."/>
            <person name="Kagoshima H."/>
            <person name="Schijlen E."/>
            <person name="Tajeshwar N."/>
            <person name="Catarino B."/>
            <person name="Hetherington A.J."/>
            <person name="Saltykova A."/>
            <person name="Bonnot C."/>
            <person name="Breuninger H."/>
            <person name="Symeonidi A."/>
            <person name="Radhakrishnan G.V."/>
            <person name="Van Nieuwerburgh F."/>
            <person name="Deforce D."/>
            <person name="Chang C."/>
            <person name="Karol K.G."/>
            <person name="Hedrich R."/>
            <person name="Ulvskov P."/>
            <person name="Glockner G."/>
            <person name="Delwiche C.F."/>
            <person name="Petrasek J."/>
            <person name="Van de Peer Y."/>
            <person name="Friml J."/>
            <person name="Beilby M."/>
            <person name="Dolan L."/>
            <person name="Kohara Y."/>
            <person name="Sugano S."/>
            <person name="Fujiyama A."/>
            <person name="Delaux P.-M."/>
            <person name="Quint M."/>
            <person name="TheiBen G."/>
            <person name="Hagemann M."/>
            <person name="Harholt J."/>
            <person name="Dunand C."/>
            <person name="Zachgo S."/>
            <person name="Langdale J."/>
            <person name="Maumus F."/>
            <person name="Straeten D.V.D."/>
            <person name="Gould S.B."/>
            <person name="Rensing S.A."/>
        </authorList>
    </citation>
    <scope>NUCLEOTIDE SEQUENCE [LARGE SCALE GENOMIC DNA]</scope>
    <source>
        <strain evidence="4 5">S276</strain>
    </source>
</reference>
<dbReference type="PROSITE" id="PS50158">
    <property type="entry name" value="ZF_CCHC"/>
    <property type="match status" value="1"/>
</dbReference>
<keyword evidence="5" id="KW-1185">Reference proteome</keyword>
<dbReference type="Gene3D" id="4.10.60.10">
    <property type="entry name" value="Zinc finger, CCHC-type"/>
    <property type="match status" value="1"/>
</dbReference>
<keyword evidence="1" id="KW-0479">Metal-binding</keyword>
<feature type="region of interest" description="Disordered" evidence="2">
    <location>
        <begin position="205"/>
        <end position="254"/>
    </location>
</feature>
<accession>A0A388M6H3</accession>
<sequence>MAGVNLGNLVMGTTNMLVPNMATQGCNARMGSFVGTGGVGISPLSNTSPFGVVTCYICGRRGHYAQNCWRAKDRQIQRPDKENIEMRELIQRINRQEREEEERRLRENVDAKKKEENERRESETLREEEAKEAKLEAAIVRILTQRKDLALVPVNTQTSYEVKKKSPRSKARFIQEITNYIAESEDDSEEVKEETSKLFEVLEKRKKKDRRTTAVQQATASKQQRAARQPKKDRTTQRTREPAPAANGFETPVKACPTECSSEGMVEYALSQTKILSAMKAHEIRKICNKEGVEYTVKSETIQEIVRCLTRLAHEGFLD</sequence>
<comment type="caution">
    <text evidence="4">The sequence shown here is derived from an EMBL/GenBank/DDBJ whole genome shotgun (WGS) entry which is preliminary data.</text>
</comment>